<dbReference type="Proteomes" id="UP000255087">
    <property type="component" value="Unassembled WGS sequence"/>
</dbReference>
<reference evidence="1 2" key="1">
    <citation type="submission" date="2018-06" db="EMBL/GenBank/DDBJ databases">
        <authorList>
            <consortium name="Pathogen Informatics"/>
            <person name="Doyle S."/>
        </authorList>
    </citation>
    <scope>NUCLEOTIDE SEQUENCE [LARGE SCALE GENOMIC DNA]</scope>
    <source>
        <strain evidence="1 2">NCTC8580</strain>
    </source>
</reference>
<sequence>MAQPFSFRLSISTISILLSLKLPDNSAVSDAAKFLADRRYHSHITVTTAFADDPVPQKDKAVINMGDPGLVHVQPEFKTVFEHAPTLFPDGFRLCFGTFDNEYKIIGISAYRHIGNKQQRVSIASFP</sequence>
<accession>A0A380Q3B0</accession>
<dbReference type="AlphaFoldDB" id="A0A380Q3B0"/>
<evidence type="ECO:0000313" key="1">
    <source>
        <dbReference type="EMBL" id="SUP80268.1"/>
    </source>
</evidence>
<proteinExistence type="predicted"/>
<protein>
    <submittedName>
        <fullName evidence="1">Uncharacterized protein</fullName>
    </submittedName>
</protein>
<dbReference type="EMBL" id="UHJC01000001">
    <property type="protein sequence ID" value="SUP80268.1"/>
    <property type="molecule type" value="Genomic_DNA"/>
</dbReference>
<name>A0A380Q3B0_YERPU</name>
<organism evidence="1 2">
    <name type="scientific">Yersinia pseudotuberculosis</name>
    <dbReference type="NCBI Taxonomy" id="633"/>
    <lineage>
        <taxon>Bacteria</taxon>
        <taxon>Pseudomonadati</taxon>
        <taxon>Pseudomonadota</taxon>
        <taxon>Gammaproteobacteria</taxon>
        <taxon>Enterobacterales</taxon>
        <taxon>Yersiniaceae</taxon>
        <taxon>Yersinia</taxon>
    </lineage>
</organism>
<evidence type="ECO:0000313" key="2">
    <source>
        <dbReference type="Proteomes" id="UP000255087"/>
    </source>
</evidence>
<gene>
    <name evidence="1" type="ORF">NCTC8580_00318</name>
</gene>